<dbReference type="InParanoid" id="K9G8U2"/>
<gene>
    <name evidence="2" type="ORF">PDIG_51090</name>
</gene>
<organism evidence="2 3">
    <name type="scientific">Penicillium digitatum (strain PHI26 / CECT 20796)</name>
    <name type="common">Green mold</name>
    <dbReference type="NCBI Taxonomy" id="1170229"/>
    <lineage>
        <taxon>Eukaryota</taxon>
        <taxon>Fungi</taxon>
        <taxon>Dikarya</taxon>
        <taxon>Ascomycota</taxon>
        <taxon>Pezizomycotina</taxon>
        <taxon>Eurotiomycetes</taxon>
        <taxon>Eurotiomycetidae</taxon>
        <taxon>Eurotiales</taxon>
        <taxon>Aspergillaceae</taxon>
        <taxon>Penicillium</taxon>
    </lineage>
</organism>
<evidence type="ECO:0000313" key="2">
    <source>
        <dbReference type="EMBL" id="EKV11273.1"/>
    </source>
</evidence>
<feature type="region of interest" description="Disordered" evidence="1">
    <location>
        <begin position="22"/>
        <end position="51"/>
    </location>
</feature>
<reference evidence="3" key="1">
    <citation type="journal article" date="2012" name="BMC Genomics">
        <title>Genome sequence of the necrotrophic fungus Penicillium digitatum, the main postharvest pathogen of citrus.</title>
        <authorList>
            <person name="Marcet-Houben M."/>
            <person name="Ballester A.-R."/>
            <person name="de la Fuente B."/>
            <person name="Harries E."/>
            <person name="Marcos J.F."/>
            <person name="Gonzalez-Candelas L."/>
            <person name="Gabaldon T."/>
        </authorList>
    </citation>
    <scope>NUCLEOTIDE SEQUENCE [LARGE SCALE GENOMIC DNA]</scope>
    <source>
        <strain evidence="3">PHI26 / CECT 20796</strain>
    </source>
</reference>
<protein>
    <submittedName>
        <fullName evidence="2">Uncharacterized protein</fullName>
    </submittedName>
</protein>
<evidence type="ECO:0000313" key="3">
    <source>
        <dbReference type="Proteomes" id="UP000009882"/>
    </source>
</evidence>
<evidence type="ECO:0000256" key="1">
    <source>
        <dbReference type="SAM" id="MobiDB-lite"/>
    </source>
</evidence>
<keyword evidence="3" id="KW-1185">Reference proteome</keyword>
<sequence length="62" mass="6920">MVTSVTGLTSRLTQGLRRVCNMASSRPPRPKEDGSNSLLCNPPLKHRAGLHTNEFPKTFEFH</sequence>
<accession>K9G8U2</accession>
<dbReference type="Proteomes" id="UP000009882">
    <property type="component" value="Unassembled WGS sequence"/>
</dbReference>
<comment type="caution">
    <text evidence="2">The sequence shown here is derived from an EMBL/GenBank/DDBJ whole genome shotgun (WGS) entry which is preliminary data.</text>
</comment>
<name>K9G8U2_PEND2</name>
<proteinExistence type="predicted"/>
<dbReference type="HOGENOM" id="CLU_2904879_0_0_1"/>
<dbReference type="AlphaFoldDB" id="K9G8U2"/>
<dbReference type="EMBL" id="AKCT01000207">
    <property type="protein sequence ID" value="EKV11273.1"/>
    <property type="molecule type" value="Genomic_DNA"/>
</dbReference>